<sequence length="54" mass="5784">MTLPGLTRRISRMLEHSGKCTGAINQVASRCSGAAEISPANQCSIFLQRGVDHI</sequence>
<reference evidence="1 2" key="1">
    <citation type="submission" date="2019-07" db="EMBL/GenBank/DDBJ databases">
        <authorList>
            <person name="Jastrzebski P J."/>
            <person name="Paukszto L."/>
            <person name="Jastrzebski P J."/>
        </authorList>
    </citation>
    <scope>NUCLEOTIDE SEQUENCE [LARGE SCALE GENOMIC DNA]</scope>
    <source>
        <strain evidence="1 2">WMS-il1</strain>
    </source>
</reference>
<name>A0A564Y3Z9_HYMDI</name>
<protein>
    <submittedName>
        <fullName evidence="1">Uncharacterized protein</fullName>
    </submittedName>
</protein>
<gene>
    <name evidence="1" type="ORF">WMSIL1_LOCUS2248</name>
</gene>
<dbReference type="Proteomes" id="UP000321570">
    <property type="component" value="Unassembled WGS sequence"/>
</dbReference>
<keyword evidence="2" id="KW-1185">Reference proteome</keyword>
<dbReference type="EMBL" id="CABIJS010000055">
    <property type="protein sequence ID" value="VUZ41263.1"/>
    <property type="molecule type" value="Genomic_DNA"/>
</dbReference>
<proteinExistence type="predicted"/>
<organism evidence="1 2">
    <name type="scientific">Hymenolepis diminuta</name>
    <name type="common">Rat tapeworm</name>
    <dbReference type="NCBI Taxonomy" id="6216"/>
    <lineage>
        <taxon>Eukaryota</taxon>
        <taxon>Metazoa</taxon>
        <taxon>Spiralia</taxon>
        <taxon>Lophotrochozoa</taxon>
        <taxon>Platyhelminthes</taxon>
        <taxon>Cestoda</taxon>
        <taxon>Eucestoda</taxon>
        <taxon>Cyclophyllidea</taxon>
        <taxon>Hymenolepididae</taxon>
        <taxon>Hymenolepis</taxon>
    </lineage>
</organism>
<evidence type="ECO:0000313" key="1">
    <source>
        <dbReference type="EMBL" id="VUZ41263.1"/>
    </source>
</evidence>
<dbReference type="AlphaFoldDB" id="A0A564Y3Z9"/>
<evidence type="ECO:0000313" key="2">
    <source>
        <dbReference type="Proteomes" id="UP000321570"/>
    </source>
</evidence>
<accession>A0A564Y3Z9</accession>